<protein>
    <recommendedName>
        <fullName evidence="5">homocysteine desulfhydrase</fullName>
        <ecNumber evidence="5">4.4.1.2</ecNumber>
    </recommendedName>
    <alternativeName>
        <fullName evidence="6">Homocysteine desulfhydrase</fullName>
    </alternativeName>
</protein>
<keyword evidence="3" id="KW-0808">Transferase</keyword>
<sequence>MSYKITPVERKVVSVSYEAYNNNQLGFTTRQLHAGYNPAEHYKSKAVPIYQTAAFELGDFDRCTRLFNYSEEGHSYVRFSNPTNTVLEKRIASLEGGAEAIALGSGMAAISNTFLNIAVAGDEIVAVSTLYGGSTTLLRSILPDYGIIGRFVEDENDIESYKKVINQKTKAIYIESLGNPGMNIIDIEAVANLAHEHGIPLIIDNTFATPYLLRPFDFGADIVCYSATKYLAGHGTTIVGIVVEKGGFNWLNGKFPQFEKFYEEYKDTIGKDTLDETMFTKRLRIRYLTDFGSHLSPNSAFNVLQGMETLSLRMRQHTANAKAVAEFLESHPEVLSVSYPGLESSKYHELALKYFPKGPGAILSIRLKGGLVAAKKVLEEVKLFDYMVNVGDAKSLIVHSATSTHFGQNREEREKAGVYDDTLRLSVGIEDVEDLIADLKQALDKIMY</sequence>
<dbReference type="InterPro" id="IPR006235">
    <property type="entry name" value="OAc-hSer/O-AcSer_sulfhydrylase"/>
</dbReference>
<dbReference type="GO" id="GO:0030170">
    <property type="term" value="F:pyridoxal phosphate binding"/>
    <property type="evidence" value="ECO:0007669"/>
    <property type="project" value="InterPro"/>
</dbReference>
<dbReference type="PANTHER" id="PTHR43797">
    <property type="entry name" value="HOMOCYSTEINE/CYSTEINE SYNTHASE"/>
    <property type="match status" value="1"/>
</dbReference>
<comment type="catalytic activity">
    <reaction evidence="7">
        <text>L-homocysteine + H2O = 2-oxobutanoate + hydrogen sulfide + NH4(+) + H(+)</text>
        <dbReference type="Rhea" id="RHEA:14501"/>
        <dbReference type="ChEBI" id="CHEBI:15377"/>
        <dbReference type="ChEBI" id="CHEBI:15378"/>
        <dbReference type="ChEBI" id="CHEBI:16763"/>
        <dbReference type="ChEBI" id="CHEBI:28938"/>
        <dbReference type="ChEBI" id="CHEBI:29919"/>
        <dbReference type="ChEBI" id="CHEBI:58199"/>
        <dbReference type="EC" id="4.4.1.2"/>
    </reaction>
    <physiologicalReaction direction="left-to-right" evidence="7">
        <dbReference type="Rhea" id="RHEA:14502"/>
    </physiologicalReaction>
</comment>
<evidence type="ECO:0000256" key="10">
    <source>
        <dbReference type="RuleBase" id="RU362118"/>
    </source>
</evidence>
<evidence type="ECO:0000313" key="12">
    <source>
        <dbReference type="Proteomes" id="UP000273083"/>
    </source>
</evidence>
<dbReference type="InterPro" id="IPR015421">
    <property type="entry name" value="PyrdxlP-dep_Trfase_major"/>
</dbReference>
<dbReference type="GO" id="GO:0071269">
    <property type="term" value="P:L-homocysteine biosynthetic process"/>
    <property type="evidence" value="ECO:0007669"/>
    <property type="project" value="TreeGrafter"/>
</dbReference>
<dbReference type="SUPFAM" id="SSF53383">
    <property type="entry name" value="PLP-dependent transferases"/>
    <property type="match status" value="1"/>
</dbReference>
<dbReference type="Proteomes" id="UP000273083">
    <property type="component" value="Unassembled WGS sequence"/>
</dbReference>
<comment type="similarity">
    <text evidence="2 10">Belongs to the trans-sulfuration enzymes family.</text>
</comment>
<evidence type="ECO:0000256" key="1">
    <source>
        <dbReference type="ARBA" id="ARBA00001933"/>
    </source>
</evidence>
<dbReference type="GO" id="GO:0019346">
    <property type="term" value="P:transsulfuration"/>
    <property type="evidence" value="ECO:0007669"/>
    <property type="project" value="InterPro"/>
</dbReference>
<keyword evidence="4 9" id="KW-0663">Pyridoxal phosphate</keyword>
<feature type="modified residue" description="N6-(pyridoxal phosphate)lysine" evidence="9">
    <location>
        <position position="229"/>
    </location>
</feature>
<dbReference type="GO" id="GO:0047982">
    <property type="term" value="F:homocysteine desulfhydrase activity"/>
    <property type="evidence" value="ECO:0007669"/>
    <property type="project" value="UniProtKB-EC"/>
</dbReference>
<dbReference type="EMBL" id="RJVG01000001">
    <property type="protein sequence ID" value="ROR31669.1"/>
    <property type="molecule type" value="Genomic_DNA"/>
</dbReference>
<dbReference type="GO" id="GO:0004124">
    <property type="term" value="F:cysteine synthase activity"/>
    <property type="evidence" value="ECO:0007669"/>
    <property type="project" value="TreeGrafter"/>
</dbReference>
<dbReference type="Pfam" id="PF01053">
    <property type="entry name" value="Cys_Met_Meta_PP"/>
    <property type="match status" value="1"/>
</dbReference>
<comment type="cofactor">
    <cofactor evidence="1 10">
        <name>pyridoxal 5'-phosphate</name>
        <dbReference type="ChEBI" id="CHEBI:597326"/>
    </cofactor>
</comment>
<dbReference type="PIRSF" id="PIRSF001434">
    <property type="entry name" value="CGS"/>
    <property type="match status" value="1"/>
</dbReference>
<evidence type="ECO:0000256" key="7">
    <source>
        <dbReference type="ARBA" id="ARBA00048780"/>
    </source>
</evidence>
<dbReference type="GO" id="GO:0003961">
    <property type="term" value="F:O-acetylhomoserine aminocarboxypropyltransferase activity"/>
    <property type="evidence" value="ECO:0007669"/>
    <property type="project" value="TreeGrafter"/>
</dbReference>
<dbReference type="PROSITE" id="PS00868">
    <property type="entry name" value="CYS_MET_METAB_PP"/>
    <property type="match status" value="1"/>
</dbReference>
<evidence type="ECO:0000256" key="8">
    <source>
        <dbReference type="ARBA" id="ARBA00052699"/>
    </source>
</evidence>
<name>A0A3N1XYL8_9FIRM</name>
<dbReference type="NCBIfam" id="TIGR01326">
    <property type="entry name" value="OAH_OAS_sulfhy"/>
    <property type="match status" value="1"/>
</dbReference>
<organism evidence="11 12">
    <name type="scientific">Mobilisporobacter senegalensis</name>
    <dbReference type="NCBI Taxonomy" id="1329262"/>
    <lineage>
        <taxon>Bacteria</taxon>
        <taxon>Bacillati</taxon>
        <taxon>Bacillota</taxon>
        <taxon>Clostridia</taxon>
        <taxon>Lachnospirales</taxon>
        <taxon>Lachnospiraceae</taxon>
        <taxon>Mobilisporobacter</taxon>
    </lineage>
</organism>
<dbReference type="CDD" id="cd00614">
    <property type="entry name" value="CGS_like"/>
    <property type="match status" value="1"/>
</dbReference>
<dbReference type="GO" id="GO:0005737">
    <property type="term" value="C:cytoplasm"/>
    <property type="evidence" value="ECO:0007669"/>
    <property type="project" value="TreeGrafter"/>
</dbReference>
<evidence type="ECO:0000313" key="11">
    <source>
        <dbReference type="EMBL" id="ROR31669.1"/>
    </source>
</evidence>
<evidence type="ECO:0000256" key="5">
    <source>
        <dbReference type="ARBA" id="ARBA00047175"/>
    </source>
</evidence>
<accession>A0A3N1XYL8</accession>
<dbReference type="GO" id="GO:0018826">
    <property type="term" value="F:methionine gamma-lyase activity"/>
    <property type="evidence" value="ECO:0007669"/>
    <property type="project" value="UniProtKB-EC"/>
</dbReference>
<dbReference type="Gene3D" id="3.90.1150.10">
    <property type="entry name" value="Aspartate Aminotransferase, domain 1"/>
    <property type="match status" value="1"/>
</dbReference>
<proteinExistence type="inferred from homology"/>
<evidence type="ECO:0000256" key="6">
    <source>
        <dbReference type="ARBA" id="ARBA00047199"/>
    </source>
</evidence>
<dbReference type="Gene3D" id="3.40.640.10">
    <property type="entry name" value="Type I PLP-dependent aspartate aminotransferase-like (Major domain)"/>
    <property type="match status" value="1"/>
</dbReference>
<evidence type="ECO:0000256" key="3">
    <source>
        <dbReference type="ARBA" id="ARBA00022679"/>
    </source>
</evidence>
<evidence type="ECO:0000256" key="2">
    <source>
        <dbReference type="ARBA" id="ARBA00009077"/>
    </source>
</evidence>
<dbReference type="InterPro" id="IPR015424">
    <property type="entry name" value="PyrdxlP-dep_Trfase"/>
</dbReference>
<dbReference type="GO" id="GO:0006535">
    <property type="term" value="P:cysteine biosynthetic process from serine"/>
    <property type="evidence" value="ECO:0007669"/>
    <property type="project" value="TreeGrafter"/>
</dbReference>
<dbReference type="FunFam" id="3.40.640.10:FF:000046">
    <property type="entry name" value="Cystathionine gamma-lyase"/>
    <property type="match status" value="1"/>
</dbReference>
<evidence type="ECO:0000256" key="9">
    <source>
        <dbReference type="PIRSR" id="PIRSR001434-2"/>
    </source>
</evidence>
<comment type="catalytic activity">
    <reaction evidence="8">
        <text>L-methionine + H2O = methanethiol + 2-oxobutanoate + NH4(+)</text>
        <dbReference type="Rhea" id="RHEA:23800"/>
        <dbReference type="ChEBI" id="CHEBI:15377"/>
        <dbReference type="ChEBI" id="CHEBI:16007"/>
        <dbReference type="ChEBI" id="CHEBI:16763"/>
        <dbReference type="ChEBI" id="CHEBI:28938"/>
        <dbReference type="ChEBI" id="CHEBI:57844"/>
        <dbReference type="EC" id="4.4.1.11"/>
    </reaction>
    <physiologicalReaction direction="left-to-right" evidence="8">
        <dbReference type="Rhea" id="RHEA:23801"/>
    </physiologicalReaction>
</comment>
<dbReference type="EC" id="4.4.1.2" evidence="5"/>
<keyword evidence="12" id="KW-1185">Reference proteome</keyword>
<dbReference type="PANTHER" id="PTHR43797:SF2">
    <property type="entry name" value="HOMOCYSTEINE_CYSTEINE SYNTHASE"/>
    <property type="match status" value="1"/>
</dbReference>
<dbReference type="InterPro" id="IPR000277">
    <property type="entry name" value="Cys/Met-Metab_PyrdxlP-dep_enz"/>
</dbReference>
<dbReference type="InterPro" id="IPR015422">
    <property type="entry name" value="PyrdxlP-dep_Trfase_small"/>
</dbReference>
<reference evidence="11 12" key="1">
    <citation type="submission" date="2018-11" db="EMBL/GenBank/DDBJ databases">
        <title>Genomic Encyclopedia of Type Strains, Phase IV (KMG-IV): sequencing the most valuable type-strain genomes for metagenomic binning, comparative biology and taxonomic classification.</title>
        <authorList>
            <person name="Goeker M."/>
        </authorList>
    </citation>
    <scope>NUCLEOTIDE SEQUENCE [LARGE SCALE GENOMIC DNA]</scope>
    <source>
        <strain evidence="11 12">DSM 26537</strain>
    </source>
</reference>
<gene>
    <name evidence="11" type="ORF">EDD66_101287</name>
</gene>
<dbReference type="AlphaFoldDB" id="A0A3N1XYL8"/>
<evidence type="ECO:0000256" key="4">
    <source>
        <dbReference type="ARBA" id="ARBA00022898"/>
    </source>
</evidence>
<comment type="caution">
    <text evidence="11">The sequence shown here is derived from an EMBL/GenBank/DDBJ whole genome shotgun (WGS) entry which is preliminary data.</text>
</comment>
<dbReference type="InterPro" id="IPR054542">
    <property type="entry name" value="Cys_met_metab_PP"/>
</dbReference>